<dbReference type="NCBIfam" id="TIGR00281">
    <property type="entry name" value="SMC-Scp complex subunit ScpB"/>
    <property type="match status" value="1"/>
</dbReference>
<keyword evidence="1" id="KW-0963">Cytoplasm</keyword>
<dbReference type="InterPro" id="IPR036390">
    <property type="entry name" value="WH_DNA-bd_sf"/>
</dbReference>
<evidence type="ECO:0000256" key="1">
    <source>
        <dbReference type="ARBA" id="ARBA00022490"/>
    </source>
</evidence>
<dbReference type="SUPFAM" id="SSF46785">
    <property type="entry name" value="Winged helix' DNA-binding domain"/>
    <property type="match status" value="2"/>
</dbReference>
<keyword evidence="4" id="KW-0131">Cell cycle</keyword>
<accession>W9GKF5</accession>
<organism evidence="5 6">
    <name type="scientific">Intrasporangium chromatireducens Q5-1</name>
    <dbReference type="NCBI Taxonomy" id="584657"/>
    <lineage>
        <taxon>Bacteria</taxon>
        <taxon>Bacillati</taxon>
        <taxon>Actinomycetota</taxon>
        <taxon>Actinomycetes</taxon>
        <taxon>Micrococcales</taxon>
        <taxon>Intrasporangiaceae</taxon>
        <taxon>Intrasporangium</taxon>
    </lineage>
</organism>
<keyword evidence="6" id="KW-1185">Reference proteome</keyword>
<proteinExistence type="predicted"/>
<reference evidence="6" key="1">
    <citation type="submission" date="2013-08" db="EMBL/GenBank/DDBJ databases">
        <title>Intrasporangium oryzae NRRL B-24470.</title>
        <authorList>
            <person name="Liu H."/>
            <person name="Wang G."/>
        </authorList>
    </citation>
    <scope>NUCLEOTIDE SEQUENCE [LARGE SCALE GENOMIC DNA]</scope>
    <source>
        <strain evidence="6">Q5-1</strain>
    </source>
</reference>
<dbReference type="OrthoDB" id="9806226at2"/>
<dbReference type="PATRIC" id="fig|584657.3.peg.1288"/>
<dbReference type="InterPro" id="IPR036388">
    <property type="entry name" value="WH-like_DNA-bd_sf"/>
</dbReference>
<gene>
    <name evidence="5" type="ORF">N864_17960</name>
</gene>
<dbReference type="PANTHER" id="PTHR34298:SF2">
    <property type="entry name" value="SEGREGATION AND CONDENSATION PROTEIN B"/>
    <property type="match status" value="1"/>
</dbReference>
<dbReference type="EMBL" id="AWQS01000034">
    <property type="protein sequence ID" value="EWT06741.1"/>
    <property type="molecule type" value="Genomic_DNA"/>
</dbReference>
<dbReference type="PIRSF" id="PIRSF019345">
    <property type="entry name" value="ScpB"/>
    <property type="match status" value="1"/>
</dbReference>
<dbReference type="GO" id="GO:0051301">
    <property type="term" value="P:cell division"/>
    <property type="evidence" value="ECO:0007669"/>
    <property type="project" value="UniProtKB-KW"/>
</dbReference>
<dbReference type="InterPro" id="IPR005234">
    <property type="entry name" value="ScpB_csome_segregation"/>
</dbReference>
<evidence type="ECO:0000256" key="2">
    <source>
        <dbReference type="ARBA" id="ARBA00022618"/>
    </source>
</evidence>
<comment type="caution">
    <text evidence="5">The sequence shown here is derived from an EMBL/GenBank/DDBJ whole genome shotgun (WGS) entry which is preliminary data.</text>
</comment>
<keyword evidence="2" id="KW-0132">Cell division</keyword>
<keyword evidence="3" id="KW-0159">Chromosome partition</keyword>
<evidence type="ECO:0000256" key="4">
    <source>
        <dbReference type="ARBA" id="ARBA00023306"/>
    </source>
</evidence>
<evidence type="ECO:0000313" key="6">
    <source>
        <dbReference type="Proteomes" id="UP000019494"/>
    </source>
</evidence>
<dbReference type="Proteomes" id="UP000019494">
    <property type="component" value="Unassembled WGS sequence"/>
</dbReference>
<protein>
    <submittedName>
        <fullName evidence="5">Transcriptional regulator</fullName>
    </submittedName>
</protein>
<evidence type="ECO:0000313" key="5">
    <source>
        <dbReference type="EMBL" id="EWT06741.1"/>
    </source>
</evidence>
<dbReference type="Gene3D" id="1.10.10.10">
    <property type="entry name" value="Winged helix-like DNA-binding domain superfamily/Winged helix DNA-binding domain"/>
    <property type="match status" value="2"/>
</dbReference>
<dbReference type="GO" id="GO:0051304">
    <property type="term" value="P:chromosome separation"/>
    <property type="evidence" value="ECO:0007669"/>
    <property type="project" value="InterPro"/>
</dbReference>
<dbReference type="PANTHER" id="PTHR34298">
    <property type="entry name" value="SEGREGATION AND CONDENSATION PROTEIN B"/>
    <property type="match status" value="1"/>
</dbReference>
<dbReference type="AlphaFoldDB" id="W9GKF5"/>
<dbReference type="Pfam" id="PF04079">
    <property type="entry name" value="SMC_ScpB"/>
    <property type="match status" value="1"/>
</dbReference>
<name>W9GKF5_9MICO</name>
<evidence type="ECO:0000256" key="3">
    <source>
        <dbReference type="ARBA" id="ARBA00022829"/>
    </source>
</evidence>
<sequence>MTDDATATGPVGDEQIAFDLGAFPGGARAALEAVLMVVDDPVSEEALASALELSVEDVHEHLVALEDDYAGAQRGFTLRNVAGGWRMYSRSEFAPVVERFVLDGQQAKLTQASLETLAVIAYRQPVSRARVSAVRGVSVDGVVRTLLTRGLIEEVEDTGESGATLYRTTPYFLQRMGLGSLDELPALAPYLPDADVIEELVEEGHL</sequence>
<dbReference type="RefSeq" id="WP_034714783.1">
    <property type="nucleotide sequence ID" value="NZ_AWQS01000034.1"/>
</dbReference>